<accession>A0ABQ0YTS2</accession>
<sequence>MDVLAALAAHDRLQADPEPTDALADEISPAAGDADPASPADFGPGGAALFRSLADVGDPYELTAMIVEAARIKDQLDGYHRMLTGDSDLWFRVVPSRGDKSVLEVKATGVAQEARQLTNVWRQLLAEIRRQKGTATGSGGDDDLDDL</sequence>
<dbReference type="RefSeq" id="WP_206531455.1">
    <property type="nucleotide sequence ID" value="NZ_BAAAYP010000116.1"/>
</dbReference>
<dbReference type="EMBL" id="BLAH01000153">
    <property type="protein sequence ID" value="GES40009.1"/>
    <property type="molecule type" value="Genomic_DNA"/>
</dbReference>
<protein>
    <recommendedName>
        <fullName evidence="4">Terminase small subunit</fullName>
    </recommendedName>
</protein>
<gene>
    <name evidence="2" type="ORF">RAJCM14343_5287</name>
</gene>
<feature type="region of interest" description="Disordered" evidence="1">
    <location>
        <begin position="8"/>
        <end position="43"/>
    </location>
</feature>
<evidence type="ECO:0008006" key="4">
    <source>
        <dbReference type="Google" id="ProtNLM"/>
    </source>
</evidence>
<evidence type="ECO:0000313" key="2">
    <source>
        <dbReference type="EMBL" id="GES40009.1"/>
    </source>
</evidence>
<organism evidence="2 3">
    <name type="scientific">Rhodococcus aetherivorans</name>
    <dbReference type="NCBI Taxonomy" id="191292"/>
    <lineage>
        <taxon>Bacteria</taxon>
        <taxon>Bacillati</taxon>
        <taxon>Actinomycetota</taxon>
        <taxon>Actinomycetes</taxon>
        <taxon>Mycobacteriales</taxon>
        <taxon>Nocardiaceae</taxon>
        <taxon>Rhodococcus</taxon>
    </lineage>
</organism>
<proteinExistence type="predicted"/>
<dbReference type="Proteomes" id="UP000325466">
    <property type="component" value="Unassembled WGS sequence"/>
</dbReference>
<keyword evidence="3" id="KW-1185">Reference proteome</keyword>
<name>A0ABQ0YTS2_9NOCA</name>
<evidence type="ECO:0000313" key="3">
    <source>
        <dbReference type="Proteomes" id="UP000325466"/>
    </source>
</evidence>
<comment type="caution">
    <text evidence="2">The sequence shown here is derived from an EMBL/GenBank/DDBJ whole genome shotgun (WGS) entry which is preliminary data.</text>
</comment>
<reference evidence="2 3" key="1">
    <citation type="journal article" date="2018" name="Biodegradation">
        <title>1,4-Dioxane degradation characteristics of Rhodococcus aetherivorans JCM 14343.</title>
        <authorList>
            <person name="Inoue D."/>
            <person name="Tsunoda T."/>
            <person name="Yamamoto N."/>
            <person name="Ike M."/>
            <person name="Sei K."/>
        </authorList>
    </citation>
    <scope>NUCLEOTIDE SEQUENCE [LARGE SCALE GENOMIC DNA]</scope>
    <source>
        <strain evidence="2 3">JCM 14343</strain>
    </source>
</reference>
<evidence type="ECO:0000256" key="1">
    <source>
        <dbReference type="SAM" id="MobiDB-lite"/>
    </source>
</evidence>
<feature type="compositionally biased region" description="Low complexity" evidence="1">
    <location>
        <begin position="29"/>
        <end position="42"/>
    </location>
</feature>